<sequence>MMTSSKSIHGITEMGMQQTTIALFDVTDQGAVQTVTPPPVAELSRNEKVAIAIAAIKAQVIAGRHISCMWSGGKDSSVTLSLALMAMRELVEEGVHVPTLHVCHSDTLMENPVVVAYNEGQIAQMEQYGKASGIPMKVWVASPGLSTDYLVSVIGGRTIISVGNNTKCQQGTKAYPLAKLKRQVRREIAQQTGVKPKAVEIVSLIGTRFDESAARNRAMTERGESGIVAVDVMDDGQLVLSPIATFTAMDVFGFIGDVTAGRIETYSDFEDLLELYRSMNGGECAVVAYLGNREQAKTPCNARTGCWTCARVSRDTSAESLIATEGDKYKWMKPLNDLRSYMIKMHFNPAARAWLARDVDEDGFIQITPNAYSPAWTAELLGVVLSIQADEQIAARRLGIKPRFKLLSLKQIMAIELSWGRYGYQDAWTAMKLYRSVYHEGKRFRIPDLDSMPTYTEKDVAFRSRVPFADGQYNGMFSGLRNVDAAAAECEDLTTTREGKYVTRVQVGNEYSIDDEGLELFMEFEFERALSSERLNNTPSAAIHYLLGLGTVQLFKGSHSDWDRMLRVSNQLERHGLRPILHDPHAIIAHLSAKVTGVRGDGTDPVATAAAPVAVEPQGSLFGFDDGASAEPAKQERVVQEHDEDGTDYAVRYTTATVQMQRTHGESFHVPALGMLLSHCCEILSRQPLMKHTFASFIELWVGDHGGVSKEHAPVASVYEPILKVAYSVLLANGLILAAH</sequence>
<dbReference type="PANTHER" id="PTHR43196:SF2">
    <property type="entry name" value="PHOSPHOADENOSINE PHOSPHOSULFATE REDUCTASE"/>
    <property type="match status" value="1"/>
</dbReference>
<reference evidence="1" key="2">
    <citation type="submission" date="2015-06" db="EMBL/GenBank/DDBJ databases">
        <title>Environmentally co-occuring mercury resistance plasmids are genetically and phenotypically diverse and confer variable context-dependent fitness effects.</title>
        <authorList>
            <person name="Hall J.P.J."/>
            <person name="Harrison E."/>
            <person name="Lilley A.K."/>
            <person name="Paterson S."/>
            <person name="Spiers A.J."/>
            <person name="Brockhurst M.A."/>
        </authorList>
    </citation>
    <scope>NUCLEOTIDE SEQUENCE [LARGE SCALE GENOMIC DNA]</scope>
    <source>
        <strain evidence="1">SBW25</strain>
        <plasmid evidence="1">pQBR57</plasmid>
    </source>
</reference>
<evidence type="ECO:0000313" key="1">
    <source>
        <dbReference type="EMBL" id="CEK42219.1"/>
    </source>
</evidence>
<dbReference type="EMBL" id="LN713926">
    <property type="protein sequence ID" value="CEK42219.1"/>
    <property type="molecule type" value="Genomic_DNA"/>
</dbReference>
<organism evidence="1">
    <name type="scientific">Pseudomonas fluorescens (strain SBW25)</name>
    <dbReference type="NCBI Taxonomy" id="216595"/>
    <lineage>
        <taxon>Bacteria</taxon>
        <taxon>Pseudomonadati</taxon>
        <taxon>Pseudomonadota</taxon>
        <taxon>Gammaproteobacteria</taxon>
        <taxon>Pseudomonadales</taxon>
        <taxon>Pseudomonadaceae</taxon>
        <taxon>Pseudomonas</taxon>
    </lineage>
</organism>
<proteinExistence type="predicted"/>
<dbReference type="AlphaFoldDB" id="A0A0G4E4W6"/>
<gene>
    <name evidence="1" type="ORF">PQBR57_0266</name>
</gene>
<dbReference type="Gene3D" id="3.40.50.620">
    <property type="entry name" value="HUPs"/>
    <property type="match status" value="1"/>
</dbReference>
<reference evidence="1" key="1">
    <citation type="submission" date="2014-12" db="EMBL/GenBank/DDBJ databases">
        <authorList>
            <person name="Hall J."/>
        </authorList>
    </citation>
    <scope>NUCLEOTIDE SEQUENCE [LARGE SCALE GENOMIC DNA]</scope>
    <source>
        <strain evidence="1">SBW25</strain>
        <plasmid evidence="1">pQBR57</plasmid>
    </source>
</reference>
<protein>
    <submittedName>
        <fullName evidence="1">Uncharacterized protein</fullName>
    </submittedName>
</protein>
<keyword evidence="1" id="KW-0614">Plasmid</keyword>
<dbReference type="SUPFAM" id="SSF52402">
    <property type="entry name" value="Adenine nucleotide alpha hydrolases-like"/>
    <property type="match status" value="1"/>
</dbReference>
<dbReference type="PANTHER" id="PTHR43196">
    <property type="entry name" value="SULFATE ADENYLYLTRANSFERASE SUBUNIT 2"/>
    <property type="match status" value="1"/>
</dbReference>
<dbReference type="RefSeq" id="WP_255255439.1">
    <property type="nucleotide sequence ID" value="NZ_LN713926.1"/>
</dbReference>
<name>A0A0G4E4W6_PSEFS</name>
<dbReference type="InterPro" id="IPR014729">
    <property type="entry name" value="Rossmann-like_a/b/a_fold"/>
</dbReference>
<accession>A0A0G4E4W6</accession>
<dbReference type="InterPro" id="IPR050128">
    <property type="entry name" value="Sulfate_adenylyltrnsfr_sub2"/>
</dbReference>
<geneLocation type="plasmid" evidence="1">
    <name>pQBR57</name>
</geneLocation>